<feature type="domain" description="Mannosyl-glycoprotein endo-beta-N-acetylglucosamidase-like" evidence="2">
    <location>
        <begin position="113"/>
        <end position="270"/>
    </location>
</feature>
<dbReference type="EMBL" id="JAESVB010000002">
    <property type="protein sequence ID" value="MCB8874902.1"/>
    <property type="molecule type" value="Genomic_DNA"/>
</dbReference>
<dbReference type="InterPro" id="IPR051056">
    <property type="entry name" value="Glycosyl_Hydrolase_73"/>
</dbReference>
<dbReference type="RefSeq" id="WP_227320558.1">
    <property type="nucleotide sequence ID" value="NZ_JAESVB010000002.1"/>
</dbReference>
<evidence type="ECO:0000256" key="1">
    <source>
        <dbReference type="ARBA" id="ARBA00022801"/>
    </source>
</evidence>
<reference evidence="3" key="1">
    <citation type="journal article" date="2021" name="Microorganisms">
        <title>Acidisoma silvae sp. nov. and Acidisomacellulosilytica sp. nov., Two Acidophilic Bacteria Isolated from Decaying Wood, Hydrolyzing Cellulose and Producing Poly-3-hydroxybutyrate.</title>
        <authorList>
            <person name="Mieszkin S."/>
            <person name="Pouder E."/>
            <person name="Uroz S."/>
            <person name="Simon-Colin C."/>
            <person name="Alain K."/>
        </authorList>
    </citation>
    <scope>NUCLEOTIDE SEQUENCE</scope>
    <source>
        <strain evidence="3">HW T2.11</strain>
    </source>
</reference>
<organism evidence="3 4">
    <name type="scientific">Acidisoma silvae</name>
    <dbReference type="NCBI Taxonomy" id="2802396"/>
    <lineage>
        <taxon>Bacteria</taxon>
        <taxon>Pseudomonadati</taxon>
        <taxon>Pseudomonadota</taxon>
        <taxon>Alphaproteobacteria</taxon>
        <taxon>Acetobacterales</taxon>
        <taxon>Acidocellaceae</taxon>
        <taxon>Acidisoma</taxon>
    </lineage>
</organism>
<dbReference type="GO" id="GO:0004040">
    <property type="term" value="F:amidase activity"/>
    <property type="evidence" value="ECO:0007669"/>
    <property type="project" value="InterPro"/>
</dbReference>
<dbReference type="AlphaFoldDB" id="A0A963YQN4"/>
<protein>
    <submittedName>
        <fullName evidence="3">Glucosaminidase domain-containing protein</fullName>
    </submittedName>
</protein>
<sequence>MTIGSLDATAPVPSTQTAQLGQTVERLAGSLWYNLMTEMTRTGGDAGALGPGGETYQTMFLWEIAQKDFGKYDAQIEQAALRQIGGQGTTPVIRNATPIVSATALPQGGIDVETDADQARQARFLTKAIWPAVQAVASLLGVPPVGVLAQAALETGWGAAAPGNNLFGIKAADSQPASDRATHEMINGVLVPLTDRFRDYASADASLADYARLIQSRFPQVVGQASVEGFALALQNGGFASDSAYAAKIIAIAHSPLMQQSLQALADEPDKF</sequence>
<dbReference type="Gene3D" id="1.10.530.10">
    <property type="match status" value="1"/>
</dbReference>
<gene>
    <name evidence="3" type="ORF">ASILVAE211_06885</name>
</gene>
<dbReference type="Proteomes" id="UP000708298">
    <property type="component" value="Unassembled WGS sequence"/>
</dbReference>
<dbReference type="Pfam" id="PF01832">
    <property type="entry name" value="Glucosaminidase"/>
    <property type="match status" value="1"/>
</dbReference>
<keyword evidence="4" id="KW-1185">Reference proteome</keyword>
<dbReference type="PANTHER" id="PTHR33308">
    <property type="entry name" value="PEPTIDOGLYCAN HYDROLASE FLGJ"/>
    <property type="match status" value="1"/>
</dbReference>
<evidence type="ECO:0000313" key="4">
    <source>
        <dbReference type="Proteomes" id="UP000708298"/>
    </source>
</evidence>
<dbReference type="GO" id="GO:0071973">
    <property type="term" value="P:bacterial-type flagellum-dependent cell motility"/>
    <property type="evidence" value="ECO:0007669"/>
    <property type="project" value="TreeGrafter"/>
</dbReference>
<evidence type="ECO:0000259" key="2">
    <source>
        <dbReference type="SMART" id="SM00047"/>
    </source>
</evidence>
<comment type="caution">
    <text evidence="3">The sequence shown here is derived from an EMBL/GenBank/DDBJ whole genome shotgun (WGS) entry which is preliminary data.</text>
</comment>
<dbReference type="SMART" id="SM00047">
    <property type="entry name" value="LYZ2"/>
    <property type="match status" value="1"/>
</dbReference>
<name>A0A963YQN4_9PROT</name>
<dbReference type="PANTHER" id="PTHR33308:SF9">
    <property type="entry name" value="PEPTIDOGLYCAN HYDROLASE FLGJ"/>
    <property type="match status" value="1"/>
</dbReference>
<accession>A0A963YQN4</accession>
<reference evidence="3" key="2">
    <citation type="submission" date="2021-01" db="EMBL/GenBank/DDBJ databases">
        <authorList>
            <person name="Mieszkin S."/>
            <person name="Pouder E."/>
            <person name="Alain K."/>
        </authorList>
    </citation>
    <scope>NUCLEOTIDE SEQUENCE</scope>
    <source>
        <strain evidence="3">HW T2.11</strain>
    </source>
</reference>
<evidence type="ECO:0000313" key="3">
    <source>
        <dbReference type="EMBL" id="MCB8874902.1"/>
    </source>
</evidence>
<keyword evidence="1" id="KW-0378">Hydrolase</keyword>
<proteinExistence type="predicted"/>
<dbReference type="InterPro" id="IPR002901">
    <property type="entry name" value="MGlyc_endo_b_GlcNAc-like_dom"/>
</dbReference>